<dbReference type="RefSeq" id="WP_072443280.1">
    <property type="nucleotide sequence ID" value="NZ_QJJY01000001.1"/>
</dbReference>
<comment type="caution">
    <text evidence="1">The sequence shown here is derived from an EMBL/GenBank/DDBJ whole genome shotgun (WGS) entry which is preliminary data.</text>
</comment>
<evidence type="ECO:0000313" key="1">
    <source>
        <dbReference type="EMBL" id="PXX41254.1"/>
    </source>
</evidence>
<protein>
    <submittedName>
        <fullName evidence="1">Uncharacterized protein</fullName>
    </submittedName>
</protein>
<dbReference type="Proteomes" id="UP000247755">
    <property type="component" value="Unassembled WGS sequence"/>
</dbReference>
<gene>
    <name evidence="1" type="ORF">NA66_1001864</name>
</gene>
<reference evidence="1 2" key="1">
    <citation type="submission" date="2018-05" db="EMBL/GenBank/DDBJ databases">
        <title>Comparative genomics of bacterial root endophytes of switchgrass collected from native prairies over two seasons.</title>
        <authorList>
            <person name="Tang Y."/>
        </authorList>
    </citation>
    <scope>NUCLEOTIDE SEQUENCE [LARGE SCALE GENOMIC DNA]</scope>
    <source>
        <strain evidence="1 2">NFIX32</strain>
    </source>
</reference>
<accession>A0A318J1I7</accession>
<dbReference type="EMBL" id="QJJY01000001">
    <property type="protein sequence ID" value="PXX41254.1"/>
    <property type="molecule type" value="Genomic_DNA"/>
</dbReference>
<organism evidence="1 2">
    <name type="scientific">Burkholderia pyrrocinia</name>
    <name type="common">Pseudomonas pyrrocinia</name>
    <dbReference type="NCBI Taxonomy" id="60550"/>
    <lineage>
        <taxon>Bacteria</taxon>
        <taxon>Pseudomonadati</taxon>
        <taxon>Pseudomonadota</taxon>
        <taxon>Betaproteobacteria</taxon>
        <taxon>Burkholderiales</taxon>
        <taxon>Burkholderiaceae</taxon>
        <taxon>Burkholderia</taxon>
        <taxon>Burkholderia cepacia complex</taxon>
    </lineage>
</organism>
<dbReference type="AlphaFoldDB" id="A0A318J1I7"/>
<name>A0A318J1I7_BURPY</name>
<sequence length="196" mass="21921">MKTASDTDHRLSPAEVKLELENMSTADRVRVERLAQYAFAGVSGISHEDLLQEAYMKLLSGERIWHHGFAAVPAIASVLDSMASNYRKRETNGPIESGMIVAATEAMEDADVLVRNVEPVETVTPEDVAYDAQKLKRLEALLADDEDATLVAWEWAMGRRGQEAIEALGMSENQYEAARKRLLRKLETMEDERRNG</sequence>
<evidence type="ECO:0000313" key="2">
    <source>
        <dbReference type="Proteomes" id="UP000247755"/>
    </source>
</evidence>
<proteinExistence type="predicted"/>